<reference evidence="4 5" key="1">
    <citation type="journal article" date="2021" name="Genome Biol.">
        <title>AFLAP: assembly-free linkage analysis pipeline using k-mers from genome sequencing data.</title>
        <authorList>
            <person name="Fletcher K."/>
            <person name="Zhang L."/>
            <person name="Gil J."/>
            <person name="Han R."/>
            <person name="Cavanaugh K."/>
            <person name="Michelmore R."/>
        </authorList>
    </citation>
    <scope>NUCLEOTIDE SEQUENCE [LARGE SCALE GENOMIC DNA]</scope>
    <source>
        <strain evidence="4 5">SF5</strain>
    </source>
</reference>
<dbReference type="InterPro" id="IPR036322">
    <property type="entry name" value="WD40_repeat_dom_sf"/>
</dbReference>
<sequence length="2588" mass="287635">MGFRLEENIVAVCAPSASRQAELLLCQAFFESCRFLMYASKSLLVILAEMPPVPMSSASIQSNCNTKFVLWQVWDAQHAIQCVRFNSSKIAARGALALLIDKGGGVILMPASATSNRAAAVASRALDKGTRSHPSSGFLKDDFLYSYDYEKTHLHLHLPKWAESARWQCDDRHLNHLKWVESGDDLFLLGAGEKLYIWKVVDDSVQIYLQRAVVLSGGGGSDMDTSLPIFHVCHFDVTPSGRYVATAGIHDRIVKVWDLGALSPHESSPESIFLAHTRALVSLVWSKDINVYDARSNDATTMGAYDMLFALDRAGNVYIWRANVAPLRNFVLWKHFTVTDVCSYSFWDNDANFGIVFQEFGLVNHYWAHDSSILASSIHESMLNENTVMDALCLYHYGCGSLKEAYRNKLQSQRMNNVTNINAQLLQDQYNAAADSREGKAFICGNAALEKTFLVNLMYCVLSNGDFCIYRVETIHFTGNSPKLSLLLHYHSLREQLVNAIVYNVCSSDYIGMLLKFLWRKLMAYRLYCQDYNGSAGFILEVLYQQKNKKSQLFCAKLLLKAESCFGKTRNGSEPFCVQSCEVYPVCSSLMSATEKEHVEAASISSVNETPGCHFESQDDPAGLPVKVAVTNMANRLNVFMGSGSLRRQSVASQSNTDNVEGSLTQTAFFSKRGVIYMVIQGKMHVAMVISGGRLTGNAPNDVGNPESCKTVSLLSPKNNALTVALFYIDDNKEADSLGELIAVEIPDSIKTKWNKNPPSGLFQRTIKDCSLVIGLHRGESKLTLCLFSIEGKTSSIKPYRKTAVDVATSKILGIVSVPLLSIYQVIFATFDRDLQLTLWNVAYADELLIVKPAHHVNIGTLIKTASQMRTSHTAFNIEDKELKFKCFKFSSCGRVAILFKEGKTEAYNKICIFPAMECLLEGVVSISQKQFGQVVALEWTPPITYERDCELIFLTTTAIGMLKFDCALSTNKWSIIWSSSRLGLRPVNILSISSYPYGLVQVESSFAHFNLRDIDGNSLSESHPPFQSPIYYHERPLVDQPFTKSFTAHHPITLMYLLARGSFQTLETVLEHMKTKILDHEKMCFLQATDDTALRGLPLISLSQLLTSFYETLSDERSDIYLRGKQKKGSIGTISGAATSAPARACDLFATKHDLPRRYNISDRGLDIANTFNTSSYPTSINYPAKAAATLKSKLTTDEFRTFFFEHKRYLTFMTSQEQKAFLAIVAGTKRTVCWENDSSRPKDEAALRFQASLLWPSYLSASALPSMTIAKEPFRNRAKNIRAVASLCSEQIAWGALSDYQSEILQECLSDVIMSWNEFQHLRLPFWLKSYAKLFHFVEKVAQVEYAANRDPFAVAVFYVLLGKNNLLASLFKMANETRIAELLSNNFNDSRWINAALKNAFVLKTKQRYTLSAAFFLLGGQITEAVSVAEKADETLVLPFLIARMSERWDFEGNDNLMDERGEVSESQASFTGVSPSLKVYGSHLGTHDNSLDATKVCTDFLRTTVWAKASECGDVYMCFLIKYLLGERSDAIDILASPPAVEIQSMFSDANTDLSNLYWSAFGKSLLGACDLLRFLRKTIVPIKLALKEKIVRLNTIAMLRLQGAGLGVLALIHQRDTFNLFQDFCRSSASSLDVAAFLACRERIIHAALGSQVDFLYATFTKSMCEAMTTSTSSASDTELDFEDQLNQEIQCIVRCGEKYAIPGVLETSKKRLEHRIKHAVVESLVSSGRLAAVHFLISKWRNQFQGPARQFAFTSSLPQIVENIAEEIVTVASGDLMSGATDHAHTRKIDQACSNLLAMAERLLLWLKYIDLKPAKKQKSLPYRDFYRVAVAAVYSAICICCRYLKYPCCLYQILDLIYQYKGKLISISQEAFDDIARDDTCVNCASLCRSTPRGPDVLDVASLQQDVPILYRAICILIMELNSFSSAVKRSRLRHSMPSRNLVTPLYSFCSYWEMVLMMAAGEMPNHLLKLTGENIDSAGKLIKKLVETWKFYCHQLAGFATKHLLCNMAGDFFRSIQSPSSPEISSLVVSPRELASPSQIRITSSPRAFFVNGIGSSPSSRPKNRRHLLKCDCETCPWLLLVELFTDKHELLLRLNTLLKYCNDNIEEDIRWGRLPEPASRKVALPRSQKLVLSPVALNSPSFSRAAKFADRSKRRTMSIPTAAAVHVQCLYRSETTIRAMCFNRAAAKELEVSVCSGKGISRASFIDGADNCHLQFKGMYAPPKDLFFSSTLLQSSPVKEWQDPSAECSSNASPLRSLAARNIPSPLQNSAQLLASPSEASFKPTAMASHPYLPLFVSGNQKGRAHLWAYDRLSAVCAFQTKDVMAPYPTSPPMLSGWRSIKALKFDNLGQQLGAVDAMGQFFMWKFSELDRASYYKEMVCHDKGAEDIVFLNSSSSIATVGTSSEKKSLCVWDTLLPASKALIMAPACHPTGATAVAYSSIHQLLITGGSGGALNIFDLRQRRFLHSISNAHETSIKTIVMHPTGECVLSGSAGGDVKIWSLPIFREVAFLGKVHVKPSFLGGAATNFLGDAASNVAINMTNSSWGVTDAFAYKDSFLTCGTDGSVQRLLIPSLGTHL</sequence>
<dbReference type="Pfam" id="PF12234">
    <property type="entry name" value="Rav1p_C"/>
    <property type="match status" value="1"/>
</dbReference>
<evidence type="ECO:0000256" key="1">
    <source>
        <dbReference type="PROSITE-ProRule" id="PRU00221"/>
    </source>
</evidence>
<organism evidence="4 5">
    <name type="scientific">Bremia lactucae</name>
    <name type="common">Lettuce downy mildew</name>
    <dbReference type="NCBI Taxonomy" id="4779"/>
    <lineage>
        <taxon>Eukaryota</taxon>
        <taxon>Sar</taxon>
        <taxon>Stramenopiles</taxon>
        <taxon>Oomycota</taxon>
        <taxon>Peronosporomycetes</taxon>
        <taxon>Peronosporales</taxon>
        <taxon>Peronosporaceae</taxon>
        <taxon>Bremia</taxon>
    </lineage>
</organism>
<dbReference type="InterPro" id="IPR001680">
    <property type="entry name" value="WD40_rpt"/>
</dbReference>
<evidence type="ECO:0000313" key="5">
    <source>
        <dbReference type="Proteomes" id="UP000294530"/>
    </source>
</evidence>
<dbReference type="OrthoDB" id="342131at2759"/>
<dbReference type="Gene3D" id="2.130.10.10">
    <property type="entry name" value="YVTN repeat-like/Quinoprotein amine dehydrogenase"/>
    <property type="match status" value="2"/>
</dbReference>
<keyword evidence="1" id="KW-0853">WD repeat</keyword>
<dbReference type="PANTHER" id="PTHR13950:SF9">
    <property type="entry name" value="RABCONNECTIN-3A"/>
    <property type="match status" value="1"/>
</dbReference>
<dbReference type="GO" id="GO:0007035">
    <property type="term" value="P:vacuolar acidification"/>
    <property type="evidence" value="ECO:0007669"/>
    <property type="project" value="TreeGrafter"/>
</dbReference>
<accession>A0A976IK48</accession>
<keyword evidence="5" id="KW-1185">Reference proteome</keyword>
<dbReference type="PROSITE" id="PS50294">
    <property type="entry name" value="WD_REPEATS_REGION"/>
    <property type="match status" value="1"/>
</dbReference>
<dbReference type="KEGG" id="blac:94349211"/>
<dbReference type="InterPro" id="IPR015943">
    <property type="entry name" value="WD40/YVTN_repeat-like_dom_sf"/>
</dbReference>
<evidence type="ECO:0000259" key="3">
    <source>
        <dbReference type="Pfam" id="PF23760"/>
    </source>
</evidence>
<dbReference type="InterPro" id="IPR056151">
    <property type="entry name" value="Beta-prop_DCAF12"/>
</dbReference>
<dbReference type="InterPro" id="IPR052208">
    <property type="entry name" value="DmX-like/RAVE_component"/>
</dbReference>
<dbReference type="PROSITE" id="PS50082">
    <property type="entry name" value="WD_REPEATS_2"/>
    <property type="match status" value="1"/>
</dbReference>
<dbReference type="GO" id="GO:0043291">
    <property type="term" value="C:RAVE complex"/>
    <property type="evidence" value="ECO:0007669"/>
    <property type="project" value="TreeGrafter"/>
</dbReference>
<dbReference type="PANTHER" id="PTHR13950">
    <property type="entry name" value="RABCONNECTIN-RELATED"/>
    <property type="match status" value="1"/>
</dbReference>
<evidence type="ECO:0008006" key="6">
    <source>
        <dbReference type="Google" id="ProtNLM"/>
    </source>
</evidence>
<dbReference type="EMBL" id="SHOA02000036">
    <property type="protein sequence ID" value="TDH73233.1"/>
    <property type="molecule type" value="Genomic_DNA"/>
</dbReference>
<dbReference type="GeneID" id="94349211"/>
<dbReference type="Pfam" id="PF00400">
    <property type="entry name" value="WD40"/>
    <property type="match status" value="1"/>
</dbReference>
<dbReference type="Proteomes" id="UP000294530">
    <property type="component" value="Unassembled WGS sequence"/>
</dbReference>
<gene>
    <name evidence="4" type="ORF">CCR75_005459</name>
</gene>
<name>A0A976IK48_BRELC</name>
<evidence type="ECO:0000259" key="2">
    <source>
        <dbReference type="Pfam" id="PF12234"/>
    </source>
</evidence>
<comment type="caution">
    <text evidence="4">The sequence shown here is derived from an EMBL/GenBank/DDBJ whole genome shotgun (WGS) entry which is preliminary data.</text>
</comment>
<evidence type="ECO:0000313" key="4">
    <source>
        <dbReference type="EMBL" id="TDH73233.1"/>
    </source>
</evidence>
<feature type="domain" description="RAVE complex protein Rav1 C-terminal" evidence="2">
    <location>
        <begin position="1274"/>
        <end position="1450"/>
    </location>
</feature>
<dbReference type="SUPFAM" id="SSF50978">
    <property type="entry name" value="WD40 repeat-like"/>
    <property type="match status" value="2"/>
</dbReference>
<dbReference type="InterPro" id="IPR022033">
    <property type="entry name" value="Rav1p_C"/>
</dbReference>
<dbReference type="Pfam" id="PF23760">
    <property type="entry name" value="Beta-prop_DCAF12"/>
    <property type="match status" value="1"/>
</dbReference>
<protein>
    <recommendedName>
        <fullName evidence="6">RAVE complex protein Rav1 C-terminal domain-containing protein</fullName>
    </recommendedName>
</protein>
<proteinExistence type="predicted"/>
<dbReference type="SMART" id="SM00320">
    <property type="entry name" value="WD40"/>
    <property type="match status" value="7"/>
</dbReference>
<dbReference type="RefSeq" id="XP_067822732.1">
    <property type="nucleotide sequence ID" value="XM_067963540.1"/>
</dbReference>
<feature type="repeat" description="WD" evidence="1">
    <location>
        <begin position="2479"/>
        <end position="2512"/>
    </location>
</feature>
<feature type="domain" description="DDB1- and CUL4-associated factor 12 beta-propeller" evidence="3">
    <location>
        <begin position="2345"/>
        <end position="2486"/>
    </location>
</feature>